<gene>
    <name evidence="1" type="ORF">MELA_01370</name>
</gene>
<proteinExistence type="predicted"/>
<name>A0A564ZI70_9BACT</name>
<dbReference type="Proteomes" id="UP000334340">
    <property type="component" value="Unassembled WGS sequence"/>
</dbReference>
<organism evidence="1 2">
    <name type="scientific">Candidatus Methylomirabilis lanthanidiphila</name>
    <dbReference type="NCBI Taxonomy" id="2211376"/>
    <lineage>
        <taxon>Bacteria</taxon>
        <taxon>Candidatus Methylomirabilota</taxon>
        <taxon>Candidatus Methylomirabilia</taxon>
        <taxon>Candidatus Methylomirabilales</taxon>
        <taxon>Candidatus Methylomirabilaceae</taxon>
        <taxon>Candidatus Methylomirabilis</taxon>
    </lineage>
</organism>
<evidence type="ECO:0000313" key="2">
    <source>
        <dbReference type="Proteomes" id="UP000334340"/>
    </source>
</evidence>
<sequence length="70" mass="8008">MPWTGSVHPQAVESGWHATPTGAYLFVCELLRLQSAIVVATRPRDRESSGLRLHLKDGEEIRRQLRPRHH</sequence>
<keyword evidence="2" id="KW-1185">Reference proteome</keyword>
<dbReference type="EMBL" id="CABIKM010000022">
    <property type="protein sequence ID" value="VUZ84995.1"/>
    <property type="molecule type" value="Genomic_DNA"/>
</dbReference>
<protein>
    <submittedName>
        <fullName evidence="1">Uncharacterized protein</fullName>
    </submittedName>
</protein>
<evidence type="ECO:0000313" key="1">
    <source>
        <dbReference type="EMBL" id="VUZ84995.1"/>
    </source>
</evidence>
<accession>A0A564ZI70</accession>
<dbReference type="AlphaFoldDB" id="A0A564ZI70"/>
<reference evidence="1 2" key="1">
    <citation type="submission" date="2019-07" db="EMBL/GenBank/DDBJ databases">
        <authorList>
            <person name="Cremers G."/>
        </authorList>
    </citation>
    <scope>NUCLEOTIDE SEQUENCE [LARGE SCALE GENOMIC DNA]</scope>
</reference>